<dbReference type="AlphaFoldDB" id="A0A8S9FF78"/>
<proteinExistence type="predicted"/>
<name>A0A8S9FF78_BRACR</name>
<reference evidence="1" key="1">
    <citation type="submission" date="2019-12" db="EMBL/GenBank/DDBJ databases">
        <title>Genome sequencing and annotation of Brassica cretica.</title>
        <authorList>
            <person name="Studholme D.J."/>
            <person name="Sarris P.F."/>
        </authorList>
    </citation>
    <scope>NUCLEOTIDE SEQUENCE</scope>
    <source>
        <strain evidence="1">PFS-102/07</strain>
        <tissue evidence="1">Leaf</tissue>
    </source>
</reference>
<sequence>MINPNVIRENECLQFLNRKVPTVTPIETKQEQVRSNHRRGSYENGVKAAWSVQLAHLTSWSRWHWKAYSNLYILTKDGLNQTMGRSSSIAKHLTRLCSSAPQKTSVLGLEQDLGLITALRGAMTTSSYVSRIIFDLIPPRFKVRDMFSAYMTCMILPFLTLREGYVFEKVLVRMIVWSSKKVVLSRKMFRGVVEFGLNPTSEKHFCQTMLLDKSQNVVWPLSVGAMVSQIVWLGVKDVFTQIAKDVIEGQRALVKIDRPSLSGLSVLRWLIVIENDSPL</sequence>
<accession>A0A8S9FF78</accession>
<gene>
    <name evidence="1" type="ORF">F2Q70_00029519</name>
</gene>
<evidence type="ECO:0000313" key="1">
    <source>
        <dbReference type="EMBL" id="KAF2530738.1"/>
    </source>
</evidence>
<dbReference type="EMBL" id="QGKY02002305">
    <property type="protein sequence ID" value="KAF2530738.1"/>
    <property type="molecule type" value="Genomic_DNA"/>
</dbReference>
<organism evidence="1">
    <name type="scientific">Brassica cretica</name>
    <name type="common">Mustard</name>
    <dbReference type="NCBI Taxonomy" id="69181"/>
    <lineage>
        <taxon>Eukaryota</taxon>
        <taxon>Viridiplantae</taxon>
        <taxon>Streptophyta</taxon>
        <taxon>Embryophyta</taxon>
        <taxon>Tracheophyta</taxon>
        <taxon>Spermatophyta</taxon>
        <taxon>Magnoliopsida</taxon>
        <taxon>eudicotyledons</taxon>
        <taxon>Gunneridae</taxon>
        <taxon>Pentapetalae</taxon>
        <taxon>rosids</taxon>
        <taxon>malvids</taxon>
        <taxon>Brassicales</taxon>
        <taxon>Brassicaceae</taxon>
        <taxon>Brassiceae</taxon>
        <taxon>Brassica</taxon>
    </lineage>
</organism>
<comment type="caution">
    <text evidence="1">The sequence shown here is derived from an EMBL/GenBank/DDBJ whole genome shotgun (WGS) entry which is preliminary data.</text>
</comment>
<protein>
    <submittedName>
        <fullName evidence="1">Uncharacterized protein</fullName>
    </submittedName>
</protein>